<protein>
    <recommendedName>
        <fullName evidence="5">Dynactin subunit 5</fullName>
    </recommendedName>
</protein>
<comment type="caution">
    <text evidence="6">The sequence shown here is derived from an EMBL/GenBank/DDBJ whole genome shotgun (WGS) entry which is preliminary data.</text>
</comment>
<keyword evidence="3" id="KW-0206">Cytoskeleton</keyword>
<dbReference type="PANTHER" id="PTHR46126:SF1">
    <property type="entry name" value="DYNACTIN SUBUNIT 5"/>
    <property type="match status" value="1"/>
</dbReference>
<dbReference type="EMBL" id="JMSN01000076">
    <property type="protein sequence ID" value="KDN41781.1"/>
    <property type="molecule type" value="Genomic_DNA"/>
</dbReference>
<evidence type="ECO:0000256" key="3">
    <source>
        <dbReference type="ARBA" id="ARBA00023212"/>
    </source>
</evidence>
<sequence length="211" mass="22405">MATCNAHVAPYNPSEYVTTAGSQNKVSRKATILGSSNIVLGGKCIIQHGVIIRGDLKRPVPPPPPAEQAKMSAAQLAQHQKGGVVISAGRYCIFGEGCVIRPPYRTLKGVFSYYTLKLGDHVRIGPGSVVQAGVIGSNVDIGKDCIIGRMSMIRDCVQILDGTVLAPGTVVPPLTIWGGSPGQQVGELPETYPETSTNRAKEYYNKFKPAS</sequence>
<keyword evidence="2" id="KW-0963">Cytoplasm</keyword>
<dbReference type="OrthoDB" id="417208at2759"/>
<accession>A0A066VJZ2</accession>
<dbReference type="Gene3D" id="2.160.10.10">
    <property type="entry name" value="Hexapeptide repeat proteins"/>
    <property type="match status" value="1"/>
</dbReference>
<evidence type="ECO:0000256" key="4">
    <source>
        <dbReference type="ARBA" id="ARBA00034706"/>
    </source>
</evidence>
<gene>
    <name evidence="6" type="ORF">K437DRAFT_258128</name>
</gene>
<dbReference type="PANTHER" id="PTHR46126">
    <property type="entry name" value="DYNACTIN SUBUNIT 5"/>
    <property type="match status" value="1"/>
</dbReference>
<evidence type="ECO:0000256" key="2">
    <source>
        <dbReference type="ARBA" id="ARBA00022490"/>
    </source>
</evidence>
<proteinExistence type="inferred from homology"/>
<dbReference type="GO" id="GO:0005869">
    <property type="term" value="C:dynactin complex"/>
    <property type="evidence" value="ECO:0007669"/>
    <property type="project" value="TreeGrafter"/>
</dbReference>
<keyword evidence="7" id="KW-1185">Reference proteome</keyword>
<dbReference type="InParanoid" id="A0A066VJZ2"/>
<dbReference type="Pfam" id="PF21711">
    <property type="entry name" value="DCTN5"/>
    <property type="match status" value="1"/>
</dbReference>
<dbReference type="AlphaFoldDB" id="A0A066VJZ2"/>
<dbReference type="SUPFAM" id="SSF51161">
    <property type="entry name" value="Trimeric LpxA-like enzymes"/>
    <property type="match status" value="1"/>
</dbReference>
<dbReference type="CDD" id="cd03359">
    <property type="entry name" value="LbH_Dynactin_5"/>
    <property type="match status" value="1"/>
</dbReference>
<evidence type="ECO:0000256" key="5">
    <source>
        <dbReference type="ARBA" id="ARBA00034865"/>
    </source>
</evidence>
<comment type="similarity">
    <text evidence="4">Belongs to the dynactin subunits 5/6 family. Dynactin subunit 5 subfamily.</text>
</comment>
<dbReference type="Proteomes" id="UP000027361">
    <property type="component" value="Unassembled WGS sequence"/>
</dbReference>
<dbReference type="STRING" id="1037660.A0A066VJZ2"/>
<evidence type="ECO:0000313" key="6">
    <source>
        <dbReference type="EMBL" id="KDN41781.1"/>
    </source>
</evidence>
<evidence type="ECO:0000256" key="1">
    <source>
        <dbReference type="ARBA" id="ARBA00004245"/>
    </source>
</evidence>
<dbReference type="InterPro" id="IPR047125">
    <property type="entry name" value="DCTN5"/>
</dbReference>
<comment type="subcellular location">
    <subcellularLocation>
        <location evidence="1">Cytoplasm</location>
        <location evidence="1">Cytoskeleton</location>
    </subcellularLocation>
</comment>
<evidence type="ECO:0000313" key="7">
    <source>
        <dbReference type="Proteomes" id="UP000027361"/>
    </source>
</evidence>
<dbReference type="InterPro" id="IPR011004">
    <property type="entry name" value="Trimer_LpxA-like_sf"/>
</dbReference>
<dbReference type="GeneID" id="25264887"/>
<dbReference type="RefSeq" id="XP_013241837.1">
    <property type="nucleotide sequence ID" value="XM_013386383.1"/>
</dbReference>
<organism evidence="6 7">
    <name type="scientific">Tilletiaria anomala (strain ATCC 24038 / CBS 436.72 / UBC 951)</name>
    <dbReference type="NCBI Taxonomy" id="1037660"/>
    <lineage>
        <taxon>Eukaryota</taxon>
        <taxon>Fungi</taxon>
        <taxon>Dikarya</taxon>
        <taxon>Basidiomycota</taxon>
        <taxon>Ustilaginomycotina</taxon>
        <taxon>Exobasidiomycetes</taxon>
        <taxon>Georgefischeriales</taxon>
        <taxon>Tilletiariaceae</taxon>
        <taxon>Tilletiaria</taxon>
    </lineage>
</organism>
<dbReference type="OMA" id="SQIHGTQ"/>
<name>A0A066VJZ2_TILAU</name>
<dbReference type="HOGENOM" id="CLU_088622_0_0_1"/>
<reference evidence="6 7" key="1">
    <citation type="submission" date="2014-05" db="EMBL/GenBank/DDBJ databases">
        <title>Draft genome sequence of a rare smut relative, Tilletiaria anomala UBC 951.</title>
        <authorList>
            <consortium name="DOE Joint Genome Institute"/>
            <person name="Toome M."/>
            <person name="Kuo A."/>
            <person name="Henrissat B."/>
            <person name="Lipzen A."/>
            <person name="Tritt A."/>
            <person name="Yoshinaga Y."/>
            <person name="Zane M."/>
            <person name="Barry K."/>
            <person name="Grigoriev I.V."/>
            <person name="Spatafora J.W."/>
            <person name="Aimea M.C."/>
        </authorList>
    </citation>
    <scope>NUCLEOTIDE SEQUENCE [LARGE SCALE GENOMIC DNA]</scope>
    <source>
        <strain evidence="6 7">UBC 951</strain>
    </source>
</reference>